<comment type="caution">
    <text evidence="2">The sequence shown here is derived from an EMBL/GenBank/DDBJ whole genome shotgun (WGS) entry which is preliminary data.</text>
</comment>
<protein>
    <submittedName>
        <fullName evidence="2">Uncharacterized protein</fullName>
    </submittedName>
</protein>
<accession>A0A9P6CJT1</accession>
<dbReference type="OrthoDB" id="2970403at2759"/>
<evidence type="ECO:0000256" key="1">
    <source>
        <dbReference type="SAM" id="MobiDB-lite"/>
    </source>
</evidence>
<reference evidence="2" key="1">
    <citation type="submission" date="2020-11" db="EMBL/GenBank/DDBJ databases">
        <authorList>
            <consortium name="DOE Joint Genome Institute"/>
            <person name="Ahrendt S."/>
            <person name="Riley R."/>
            <person name="Andreopoulos W."/>
            <person name="Labutti K."/>
            <person name="Pangilinan J."/>
            <person name="Ruiz-Duenas F.J."/>
            <person name="Barrasa J.M."/>
            <person name="Sanchez-Garcia M."/>
            <person name="Camarero S."/>
            <person name="Miyauchi S."/>
            <person name="Serrano A."/>
            <person name="Linde D."/>
            <person name="Babiker R."/>
            <person name="Drula E."/>
            <person name="Ayuso-Fernandez I."/>
            <person name="Pacheco R."/>
            <person name="Padilla G."/>
            <person name="Ferreira P."/>
            <person name="Barriuso J."/>
            <person name="Kellner H."/>
            <person name="Castanera R."/>
            <person name="Alfaro M."/>
            <person name="Ramirez L."/>
            <person name="Pisabarro A.G."/>
            <person name="Kuo A."/>
            <person name="Tritt A."/>
            <person name="Lipzen A."/>
            <person name="He G."/>
            <person name="Yan M."/>
            <person name="Ng V."/>
            <person name="Cullen D."/>
            <person name="Martin F."/>
            <person name="Rosso M.-N."/>
            <person name="Henrissat B."/>
            <person name="Hibbett D."/>
            <person name="Martinez A.T."/>
            <person name="Grigoriev I.V."/>
        </authorList>
    </citation>
    <scope>NUCLEOTIDE SEQUENCE</scope>
    <source>
        <strain evidence="2">CBS 247.69</strain>
    </source>
</reference>
<feature type="compositionally biased region" description="Low complexity" evidence="1">
    <location>
        <begin position="26"/>
        <end position="50"/>
    </location>
</feature>
<dbReference type="AlphaFoldDB" id="A0A9P6CJT1"/>
<dbReference type="EMBL" id="MU150230">
    <property type="protein sequence ID" value="KAF9469146.1"/>
    <property type="molecule type" value="Genomic_DNA"/>
</dbReference>
<keyword evidence="3" id="KW-1185">Reference proteome</keyword>
<sequence>MDVPMNTNPATQESHGTRPKPNTHETTPSNPANHTTPTPTNKPSKNNPSATDTLVAINRVVTNTNGLQQTAIPQLGESVWRNIPLTMKASWTAKPGPKVWAQLFCAYYTEDMSSQAQDIKKLVEQFTDAPDILVSTPITKNHPSPMNGLPHHFLISGDKHDLALCM</sequence>
<dbReference type="Proteomes" id="UP000807353">
    <property type="component" value="Unassembled WGS sequence"/>
</dbReference>
<evidence type="ECO:0000313" key="2">
    <source>
        <dbReference type="EMBL" id="KAF9469146.1"/>
    </source>
</evidence>
<organism evidence="2 3">
    <name type="scientific">Collybia nuda</name>
    <dbReference type="NCBI Taxonomy" id="64659"/>
    <lineage>
        <taxon>Eukaryota</taxon>
        <taxon>Fungi</taxon>
        <taxon>Dikarya</taxon>
        <taxon>Basidiomycota</taxon>
        <taxon>Agaricomycotina</taxon>
        <taxon>Agaricomycetes</taxon>
        <taxon>Agaricomycetidae</taxon>
        <taxon>Agaricales</taxon>
        <taxon>Tricholomatineae</taxon>
        <taxon>Clitocybaceae</taxon>
        <taxon>Collybia</taxon>
    </lineage>
</organism>
<gene>
    <name evidence="2" type="ORF">BDZ94DRAFT_1303653</name>
</gene>
<proteinExistence type="predicted"/>
<feature type="region of interest" description="Disordered" evidence="1">
    <location>
        <begin position="1"/>
        <end position="50"/>
    </location>
</feature>
<feature type="compositionally biased region" description="Polar residues" evidence="1">
    <location>
        <begin position="1"/>
        <end position="14"/>
    </location>
</feature>
<name>A0A9P6CJT1_9AGAR</name>
<evidence type="ECO:0000313" key="3">
    <source>
        <dbReference type="Proteomes" id="UP000807353"/>
    </source>
</evidence>